<keyword evidence="1" id="KW-0378">Hydrolase</keyword>
<dbReference type="Proteomes" id="UP000253769">
    <property type="component" value="Unassembled WGS sequence"/>
</dbReference>
<dbReference type="SFLD" id="SFLDS00003">
    <property type="entry name" value="Haloacid_Dehalogenase"/>
    <property type="match status" value="1"/>
</dbReference>
<dbReference type="InterPro" id="IPR006439">
    <property type="entry name" value="HAD-SF_hydro_IA"/>
</dbReference>
<organism evidence="1 2">
    <name type="scientific">Motiliproteus coralliicola</name>
    <dbReference type="NCBI Taxonomy" id="2283196"/>
    <lineage>
        <taxon>Bacteria</taxon>
        <taxon>Pseudomonadati</taxon>
        <taxon>Pseudomonadota</taxon>
        <taxon>Gammaproteobacteria</taxon>
        <taxon>Oceanospirillales</taxon>
        <taxon>Oceanospirillaceae</taxon>
        <taxon>Motiliproteus</taxon>
    </lineage>
</organism>
<dbReference type="NCBIfam" id="TIGR01509">
    <property type="entry name" value="HAD-SF-IA-v3"/>
    <property type="match status" value="1"/>
</dbReference>
<evidence type="ECO:0000313" key="2">
    <source>
        <dbReference type="Proteomes" id="UP000253769"/>
    </source>
</evidence>
<dbReference type="SUPFAM" id="SSF56784">
    <property type="entry name" value="HAD-like"/>
    <property type="match status" value="1"/>
</dbReference>
<dbReference type="OrthoDB" id="5623813at2"/>
<sequence length="201" mass="22617">MTPDQLLQKRYWIFDLDGTLTLPLHDFTAMRAELGIPNGAGILEHIEQQPEPLRSELNTILDRIELDVARRSEPMPLACELVRRLIERGCELAILTRNRRDCVDIVLQRLGLLGCFEPAAIIASGCATPKPSPDGIHRLLDGWQCRPSEAVMVGDFLYDLEAGRAAGVATVHFAVDRQQRWPELTDLLLEGFEPLLSRLRD</sequence>
<name>A0A369WRN2_9GAMM</name>
<dbReference type="CDD" id="cd01427">
    <property type="entry name" value="HAD_like"/>
    <property type="match status" value="1"/>
</dbReference>
<protein>
    <submittedName>
        <fullName evidence="1">HAD family hydrolase</fullName>
    </submittedName>
</protein>
<dbReference type="Pfam" id="PF00702">
    <property type="entry name" value="Hydrolase"/>
    <property type="match status" value="1"/>
</dbReference>
<dbReference type="AlphaFoldDB" id="A0A369WRN2"/>
<dbReference type="PANTHER" id="PTHR43885">
    <property type="entry name" value="HALOACID DEHALOGENASE-LIKE HYDROLASE"/>
    <property type="match status" value="1"/>
</dbReference>
<dbReference type="GO" id="GO:0016787">
    <property type="term" value="F:hydrolase activity"/>
    <property type="evidence" value="ECO:0007669"/>
    <property type="project" value="UniProtKB-KW"/>
</dbReference>
<dbReference type="Gene3D" id="1.10.260.80">
    <property type="match status" value="1"/>
</dbReference>
<keyword evidence="2" id="KW-1185">Reference proteome</keyword>
<reference evidence="1 2" key="1">
    <citation type="submission" date="2018-07" db="EMBL/GenBank/DDBJ databases">
        <title>Motiliproteus coralliicola sp. nov., a bacterium isolated from Coral.</title>
        <authorList>
            <person name="Wang G."/>
        </authorList>
    </citation>
    <scope>NUCLEOTIDE SEQUENCE [LARGE SCALE GENOMIC DNA]</scope>
    <source>
        <strain evidence="1 2">C34</strain>
    </source>
</reference>
<comment type="caution">
    <text evidence="1">The sequence shown here is derived from an EMBL/GenBank/DDBJ whole genome shotgun (WGS) entry which is preliminary data.</text>
</comment>
<dbReference type="InterPro" id="IPR023214">
    <property type="entry name" value="HAD_sf"/>
</dbReference>
<dbReference type="EMBL" id="QQOH01000001">
    <property type="protein sequence ID" value="RDE24760.1"/>
    <property type="molecule type" value="Genomic_DNA"/>
</dbReference>
<evidence type="ECO:0000313" key="1">
    <source>
        <dbReference type="EMBL" id="RDE24760.1"/>
    </source>
</evidence>
<dbReference type="InterPro" id="IPR036412">
    <property type="entry name" value="HAD-like_sf"/>
</dbReference>
<gene>
    <name evidence="1" type="ORF">DV711_04020</name>
</gene>
<dbReference type="Gene3D" id="3.40.50.1000">
    <property type="entry name" value="HAD superfamily/HAD-like"/>
    <property type="match status" value="1"/>
</dbReference>
<dbReference type="SFLD" id="SFLDG01129">
    <property type="entry name" value="C1.5:_HAD__Beta-PGM__Phosphata"/>
    <property type="match status" value="1"/>
</dbReference>
<accession>A0A369WRN2</accession>
<dbReference type="PANTHER" id="PTHR43885:SF1">
    <property type="entry name" value="SUPERFAMILY HYDROLASE, PUTATIVE (AFU_ORTHOLOGUE AFUA_4G13290)-RELATED"/>
    <property type="match status" value="1"/>
</dbReference>
<proteinExistence type="predicted"/>
<dbReference type="RefSeq" id="WP_114694350.1">
    <property type="nucleotide sequence ID" value="NZ_QQOH01000001.1"/>
</dbReference>